<dbReference type="EMBL" id="BAABRU010000001">
    <property type="protein sequence ID" value="GAA5526374.1"/>
    <property type="molecule type" value="Genomic_DNA"/>
</dbReference>
<dbReference type="InterPro" id="IPR051932">
    <property type="entry name" value="Bact_StressResp_Reg"/>
</dbReference>
<reference evidence="4 5" key="1">
    <citation type="submission" date="2024-02" db="EMBL/GenBank/DDBJ databases">
        <title>Herpetosiphon gulosus NBRC 112829.</title>
        <authorList>
            <person name="Ichikawa N."/>
            <person name="Katano-Makiyama Y."/>
            <person name="Hidaka K."/>
        </authorList>
    </citation>
    <scope>NUCLEOTIDE SEQUENCE [LARGE SCALE GENOMIC DNA]</scope>
    <source>
        <strain evidence="4 5">NBRC 112829</strain>
    </source>
</reference>
<comment type="caution">
    <text evidence="4">The sequence shown here is derived from an EMBL/GenBank/DDBJ whole genome shotgun (WGS) entry which is preliminary data.</text>
</comment>
<dbReference type="PROSITE" id="PS50801">
    <property type="entry name" value="STAS"/>
    <property type="match status" value="1"/>
</dbReference>
<dbReference type="SUPFAM" id="SSF52091">
    <property type="entry name" value="SpoIIaa-like"/>
    <property type="match status" value="1"/>
</dbReference>
<evidence type="ECO:0000256" key="2">
    <source>
        <dbReference type="SAM" id="Coils"/>
    </source>
</evidence>
<evidence type="ECO:0000313" key="5">
    <source>
        <dbReference type="Proteomes" id="UP001428290"/>
    </source>
</evidence>
<feature type="domain" description="STAS" evidence="3">
    <location>
        <begin position="167"/>
        <end position="278"/>
    </location>
</feature>
<dbReference type="PANTHER" id="PTHR33745">
    <property type="entry name" value="RSBT ANTAGONIST PROTEIN RSBS-RELATED"/>
    <property type="match status" value="1"/>
</dbReference>
<evidence type="ECO:0000256" key="1">
    <source>
        <dbReference type="ARBA" id="ARBA00022553"/>
    </source>
</evidence>
<evidence type="ECO:0000313" key="4">
    <source>
        <dbReference type="EMBL" id="GAA5526374.1"/>
    </source>
</evidence>
<sequence length="295" mass="32367">MSVEHALADFLEANLGRFAKHTGELLRQIPNSPYPKLSDAELIPRMQKPFVATISALRGDLQALIDFSRQSIKPVVDNPNASSDIVAQIGEAIYSTLKVAARECFADDELNYAMALAAAAEVTFISNKNSYQAFVDIREERIREREETLQQMTNELDQANAALRELAAPIAPIHDNILVLPLVGSIDTNRAQMLTEDLLEQIVARQSDIVIMDITGVPIVDTNIANYLVQTTKAVSLLGAQVILVGISAEVAQTIVGLEIDLRQLSVRANLQDGIEYALEQVGLGIRPLQEQRRG</sequence>
<dbReference type="Pfam" id="PF01740">
    <property type="entry name" value="STAS"/>
    <property type="match status" value="1"/>
</dbReference>
<dbReference type="InterPro" id="IPR036513">
    <property type="entry name" value="STAS_dom_sf"/>
</dbReference>
<organism evidence="4 5">
    <name type="scientific">Herpetosiphon gulosus</name>
    <dbReference type="NCBI Taxonomy" id="1973496"/>
    <lineage>
        <taxon>Bacteria</taxon>
        <taxon>Bacillati</taxon>
        <taxon>Chloroflexota</taxon>
        <taxon>Chloroflexia</taxon>
        <taxon>Herpetosiphonales</taxon>
        <taxon>Herpetosiphonaceae</taxon>
        <taxon>Herpetosiphon</taxon>
    </lineage>
</organism>
<protein>
    <recommendedName>
        <fullName evidence="3">STAS domain-containing protein</fullName>
    </recommendedName>
</protein>
<dbReference type="InterPro" id="IPR002645">
    <property type="entry name" value="STAS_dom"/>
</dbReference>
<proteinExistence type="predicted"/>
<dbReference type="PANTHER" id="PTHR33745:SF3">
    <property type="entry name" value="RSBT CO-ANTAGONIST PROTEIN RSBRC"/>
    <property type="match status" value="1"/>
</dbReference>
<keyword evidence="5" id="KW-1185">Reference proteome</keyword>
<dbReference type="CDD" id="cd07041">
    <property type="entry name" value="STAS_RsbR_RsbS_like"/>
    <property type="match status" value="1"/>
</dbReference>
<evidence type="ECO:0000259" key="3">
    <source>
        <dbReference type="PROSITE" id="PS50801"/>
    </source>
</evidence>
<dbReference type="Proteomes" id="UP001428290">
    <property type="component" value="Unassembled WGS sequence"/>
</dbReference>
<keyword evidence="2" id="KW-0175">Coiled coil</keyword>
<dbReference type="RefSeq" id="WP_345720024.1">
    <property type="nucleotide sequence ID" value="NZ_BAABRU010000001.1"/>
</dbReference>
<keyword evidence="1" id="KW-0597">Phosphoprotein</keyword>
<gene>
    <name evidence="4" type="ORF">Hgul01_00146</name>
</gene>
<feature type="coiled-coil region" evidence="2">
    <location>
        <begin position="135"/>
        <end position="162"/>
    </location>
</feature>
<dbReference type="Gene3D" id="3.30.750.24">
    <property type="entry name" value="STAS domain"/>
    <property type="match status" value="1"/>
</dbReference>
<accession>A0ABP9WTG4</accession>
<name>A0ABP9WTG4_9CHLR</name>